<keyword evidence="2" id="KW-1185">Reference proteome</keyword>
<proteinExistence type="predicted"/>
<protein>
    <submittedName>
        <fullName evidence="1">Uncharacterized protein</fullName>
    </submittedName>
</protein>
<dbReference type="EMBL" id="QJKD01000001">
    <property type="protein sequence ID" value="PXX57173.1"/>
    <property type="molecule type" value="Genomic_DNA"/>
</dbReference>
<evidence type="ECO:0000313" key="1">
    <source>
        <dbReference type="EMBL" id="PXX57173.1"/>
    </source>
</evidence>
<name>A0A2V3YEC3_9FIRM</name>
<evidence type="ECO:0000313" key="2">
    <source>
        <dbReference type="Proteomes" id="UP000248057"/>
    </source>
</evidence>
<dbReference type="Proteomes" id="UP000248057">
    <property type="component" value="Unassembled WGS sequence"/>
</dbReference>
<accession>A0A2V3YEC3</accession>
<comment type="caution">
    <text evidence="1">The sequence shown here is derived from an EMBL/GenBank/DDBJ whole genome shotgun (WGS) entry which is preliminary data.</text>
</comment>
<dbReference type="AlphaFoldDB" id="A0A2V3YEC3"/>
<organism evidence="1 2">
    <name type="scientific">Hungatella effluvii</name>
    <dbReference type="NCBI Taxonomy" id="1096246"/>
    <lineage>
        <taxon>Bacteria</taxon>
        <taxon>Bacillati</taxon>
        <taxon>Bacillota</taxon>
        <taxon>Clostridia</taxon>
        <taxon>Lachnospirales</taxon>
        <taxon>Lachnospiraceae</taxon>
        <taxon>Hungatella</taxon>
    </lineage>
</organism>
<reference evidence="1 2" key="1">
    <citation type="submission" date="2018-05" db="EMBL/GenBank/DDBJ databases">
        <title>Genomic Encyclopedia of Type Strains, Phase IV (KMG-IV): sequencing the most valuable type-strain genomes for metagenomic binning, comparative biology and taxonomic classification.</title>
        <authorList>
            <person name="Goeker M."/>
        </authorList>
    </citation>
    <scope>NUCLEOTIDE SEQUENCE [LARGE SCALE GENOMIC DNA]</scope>
    <source>
        <strain evidence="1 2">DSM 24995</strain>
    </source>
</reference>
<sequence>MQFYEKLIFLQNLTQVTNRMLAHEIQVDPSQISRLRTGARGIPRNRDLIKAMSSYFAKRCNTEYQRQALSGMLGIKQALTLKKDQLSEILYYWLCGESAEVGRFIRTFESLTFGNPAAGIPADPFRLNIDNAVYYGNDGKRSAMRTVYQHLLSMEKPCTIYILSDEADDWISEDIEFSRSLQAWGLNLLYRGFKILQIVPPAAPYNLAFESLTRWLPLYMTFQVTAYFYPRLRDSLHRRTLIVVPGEITMTSNSAAHQTISTETMLTTDTRLTLAFASQFQDYISLCRPMQIIYTESQGLMYCFTSFLSFDGDRIQKLPSLSAETAPPELMAYCTEKQAHPDLLKLSNLCLQELTLSKNSSKPYVFIDLVYLASAEDVKSGKVPILLSYNNVDSPPLYYTSETYILHLKNILDILDTYDNYHFVPVNPRAQKEGTLMVKDGHRVLLVRGFHPVSVLEISQPEMIQLCREYLYKMAEQIGYSGINRAKIISQIKKRIRELQV</sequence>
<gene>
    <name evidence="1" type="ORF">DFR60_101481</name>
</gene>